<organism evidence="5 6">
    <name type="scientific">Niabella soli DSM 19437</name>
    <dbReference type="NCBI Taxonomy" id="929713"/>
    <lineage>
        <taxon>Bacteria</taxon>
        <taxon>Pseudomonadati</taxon>
        <taxon>Bacteroidota</taxon>
        <taxon>Chitinophagia</taxon>
        <taxon>Chitinophagales</taxon>
        <taxon>Chitinophagaceae</taxon>
        <taxon>Niabella</taxon>
    </lineage>
</organism>
<evidence type="ECO:0000313" key="6">
    <source>
        <dbReference type="Proteomes" id="UP000003586"/>
    </source>
</evidence>
<comment type="similarity">
    <text evidence="1">Belongs to the sulfatase family.</text>
</comment>
<evidence type="ECO:0000313" key="5">
    <source>
        <dbReference type="EMBL" id="AHF16210.1"/>
    </source>
</evidence>
<proteinExistence type="inferred from homology"/>
<dbReference type="GO" id="GO:0016787">
    <property type="term" value="F:hydrolase activity"/>
    <property type="evidence" value="ECO:0007669"/>
    <property type="project" value="UniProtKB-KW"/>
</dbReference>
<dbReference type="HOGENOM" id="CLU_006332_9_3_10"/>
<dbReference type="EMBL" id="CP007035">
    <property type="protein sequence ID" value="AHF16210.1"/>
    <property type="molecule type" value="Genomic_DNA"/>
</dbReference>
<dbReference type="CDD" id="cd16031">
    <property type="entry name" value="G6S_like"/>
    <property type="match status" value="1"/>
</dbReference>
<dbReference type="PANTHER" id="PTHR43108:SF6">
    <property type="entry name" value="N-SULPHOGLUCOSAMINE SULPHOHYDROLASE"/>
    <property type="match status" value="1"/>
</dbReference>
<dbReference type="Pfam" id="PF16347">
    <property type="entry name" value="SGSH_C"/>
    <property type="match status" value="1"/>
</dbReference>
<keyword evidence="6" id="KW-1185">Reference proteome</keyword>
<dbReference type="KEGG" id="nso:NIASO_15725"/>
<keyword evidence="2" id="KW-0378">Hydrolase</keyword>
<dbReference type="Pfam" id="PF01663">
    <property type="entry name" value="Phosphodiest"/>
    <property type="match status" value="1"/>
</dbReference>
<dbReference type="OrthoDB" id="9789742at2"/>
<dbReference type="InterPro" id="IPR002591">
    <property type="entry name" value="Phosphodiest/P_Trfase"/>
</dbReference>
<dbReference type="SUPFAM" id="SSF53649">
    <property type="entry name" value="Alkaline phosphatase-like"/>
    <property type="match status" value="1"/>
</dbReference>
<evidence type="ECO:0000259" key="4">
    <source>
        <dbReference type="Pfam" id="PF16347"/>
    </source>
</evidence>
<dbReference type="PROSITE" id="PS00523">
    <property type="entry name" value="SULFATASE_1"/>
    <property type="match status" value="1"/>
</dbReference>
<feature type="chain" id="PRO_5004788461" evidence="3">
    <location>
        <begin position="21"/>
        <end position="508"/>
    </location>
</feature>
<feature type="domain" description="N-sulphoglucosamine sulphohydrolase C-terminal" evidence="4">
    <location>
        <begin position="343"/>
        <end position="492"/>
    </location>
</feature>
<dbReference type="PANTHER" id="PTHR43108">
    <property type="entry name" value="N-ACETYLGLUCOSAMINE-6-SULFATASE FAMILY MEMBER"/>
    <property type="match status" value="1"/>
</dbReference>
<evidence type="ECO:0000256" key="1">
    <source>
        <dbReference type="ARBA" id="ARBA00008779"/>
    </source>
</evidence>
<dbReference type="Proteomes" id="UP000003586">
    <property type="component" value="Chromosome"/>
</dbReference>
<reference evidence="5 6" key="1">
    <citation type="submission" date="2013-12" db="EMBL/GenBank/DDBJ databases">
        <authorList>
            <consortium name="DOE Joint Genome Institute"/>
            <person name="Eisen J."/>
            <person name="Huntemann M."/>
            <person name="Han J."/>
            <person name="Chen A."/>
            <person name="Kyrpides N."/>
            <person name="Mavromatis K."/>
            <person name="Markowitz V."/>
            <person name="Palaniappan K."/>
            <person name="Ivanova N."/>
            <person name="Schaumberg A."/>
            <person name="Pati A."/>
            <person name="Liolios K."/>
            <person name="Nordberg H.P."/>
            <person name="Cantor M.N."/>
            <person name="Hua S.X."/>
            <person name="Woyke T."/>
        </authorList>
    </citation>
    <scope>NUCLEOTIDE SEQUENCE [LARGE SCALE GENOMIC DNA]</scope>
    <source>
        <strain evidence="6">DSM 19437</strain>
    </source>
</reference>
<gene>
    <name evidence="5" type="ORF">NIASO_15725</name>
</gene>
<keyword evidence="3" id="KW-0732">Signal</keyword>
<feature type="signal peptide" evidence="3">
    <location>
        <begin position="1"/>
        <end position="20"/>
    </location>
</feature>
<dbReference type="eggNOG" id="COG3119">
    <property type="taxonomic scope" value="Bacteria"/>
</dbReference>
<sequence>MKKKLPLALLLVLLTSILQAQRPNIVLIISDDHAFQAISAYGNKQIQTPGIDRLAREGALFSNAYVTNSLCGPSRASILTGTYSNINGFKDNVNFNFNFNQGSFAKVLQGAGYQTAWIGKMHLGDSIPQGFDYYSILPGQGQYYNPDFIQTGNHTRRYNGYVTDVITDVAEDWLQHRDASKPFCLVIGHKATHRTWMPALEDLGRYDNINFELPHDFYDDYSTRKAAAVQDMTIAKTMRMLHDLKIYEPGDSAAIENSVKRMTPEQKQKWFAYYAKVKADLDAKAPKGKALTEWKFQRYMKDYLATAASLDRNINKTLDYLDKKGLSKNTVVIYMSDQGFYMGEHGWFDKRFMYEESFRTPMVMRYPGVIQPGRVISDYIMNIDLAPTFIELAGAGVPERMQGISFLPLLQNKKYASRNALYYHYYENGEHSVSPHFGIKTKRYKLIRFYGKVESWELLDLQQDPHELKNIYNDPKMAPVVALLKKQLLEQIRQYKDGEAETIFNKAL</sequence>
<evidence type="ECO:0000256" key="3">
    <source>
        <dbReference type="SAM" id="SignalP"/>
    </source>
</evidence>
<dbReference type="InterPro" id="IPR017850">
    <property type="entry name" value="Alkaline_phosphatase_core_sf"/>
</dbReference>
<dbReference type="AlphaFoldDB" id="W0EZJ7"/>
<dbReference type="InterPro" id="IPR032506">
    <property type="entry name" value="SGSH_C"/>
</dbReference>
<protein>
    <submittedName>
        <fullName evidence="5">Sulfatase</fullName>
    </submittedName>
</protein>
<name>W0EZJ7_9BACT</name>
<dbReference type="Gene3D" id="3.40.720.10">
    <property type="entry name" value="Alkaline Phosphatase, subunit A"/>
    <property type="match status" value="1"/>
</dbReference>
<dbReference type="STRING" id="929713.NIASO_15725"/>
<accession>W0EZJ7</accession>
<evidence type="ECO:0000256" key="2">
    <source>
        <dbReference type="ARBA" id="ARBA00022801"/>
    </source>
</evidence>
<dbReference type="InterPro" id="IPR024607">
    <property type="entry name" value="Sulfatase_CS"/>
</dbReference>
<dbReference type="PROSITE" id="PS00149">
    <property type="entry name" value="SULFATASE_2"/>
    <property type="match status" value="1"/>
</dbReference>